<dbReference type="EMBL" id="CP003531">
    <property type="protein sequence ID" value="AFK50879.1"/>
    <property type="molecule type" value="Genomic_DNA"/>
</dbReference>
<evidence type="ECO:0000313" key="1">
    <source>
        <dbReference type="EMBL" id="AFK50879.1"/>
    </source>
</evidence>
<dbReference type="Pfam" id="PF09840">
    <property type="entry name" value="DUF2067"/>
    <property type="match status" value="1"/>
</dbReference>
<dbReference type="AlphaFoldDB" id="I3TDP1"/>
<dbReference type="Proteomes" id="UP000005270">
    <property type="component" value="Chromosome"/>
</dbReference>
<protein>
    <recommendedName>
        <fullName evidence="3">DUF2067 domain-containing protein</fullName>
    </recommendedName>
</protein>
<dbReference type="InParanoid" id="I3TDP1"/>
<proteinExistence type="predicted"/>
<dbReference type="STRING" id="1184251.TCELL_0454"/>
<keyword evidence="2" id="KW-1185">Reference proteome</keyword>
<accession>I3TDP1</accession>
<reference evidence="1 2" key="1">
    <citation type="journal article" date="2012" name="J. Bacteriol.">
        <title>Complete genome sequence of the hyperthermophilic cellulolytic Crenarchaeon 'Thermogladius cellulolyticus' 1633.</title>
        <authorList>
            <person name="Mardanov A.V."/>
            <person name="Kochetkova T.V."/>
            <person name="Beletsky A.V."/>
            <person name="Bonch-Osmolovskaya E.A."/>
            <person name="Ravin N.V."/>
            <person name="Skryabin K.G."/>
        </authorList>
    </citation>
    <scope>NUCLEOTIDE SEQUENCE [LARGE SCALE GENOMIC DNA]</scope>
    <source>
        <strain evidence="2">DSM 22663 / VKM B-2946 / 1633</strain>
    </source>
</reference>
<dbReference type="InterPro" id="IPR019202">
    <property type="entry name" value="DUF2067"/>
</dbReference>
<organism evidence="1 2">
    <name type="scientific">Thermogladius calderae (strain DSM 22663 / VKM B-2946 / 1633)</name>
    <dbReference type="NCBI Taxonomy" id="1184251"/>
    <lineage>
        <taxon>Archaea</taxon>
        <taxon>Thermoproteota</taxon>
        <taxon>Thermoprotei</taxon>
        <taxon>Desulfurococcales</taxon>
        <taxon>Desulfurococcaceae</taxon>
        <taxon>Thermogladius</taxon>
    </lineage>
</organism>
<evidence type="ECO:0008006" key="3">
    <source>
        <dbReference type="Google" id="ProtNLM"/>
    </source>
</evidence>
<dbReference type="RefSeq" id="WP_014737129.1">
    <property type="nucleotide sequence ID" value="NC_017954.1"/>
</dbReference>
<dbReference type="GeneID" id="13012748"/>
<dbReference type="HOGENOM" id="CLU_110991_0_0_2"/>
<gene>
    <name evidence="1" type="ordered locus">TCELL_0454</name>
</gene>
<evidence type="ECO:0000313" key="2">
    <source>
        <dbReference type="Proteomes" id="UP000005270"/>
    </source>
</evidence>
<sequence>MPLVKRVFRVRCVSEPCEKLAEMISEHIALVGEYAITIHDNWISIEFHGYESEIKRAWARIKSLLAGLPKAGRGGFSLELNAMFRELGSTFPPRVLVEVLKRRGFTAALDKDSNRVITNAGKEVVYELSKRIIELAKRIPGNVRGLSTKYYLLTIGALTGIPLEEVLERALALSHLRKDEEGSIVLDIEWVQGVDEFLKKVKHSTG</sequence>
<name>I3TDP1_THEC1</name>
<dbReference type="eggNOG" id="arCOG00908">
    <property type="taxonomic scope" value="Archaea"/>
</dbReference>
<dbReference type="KEGG" id="thg:TCELL_0454"/>
<dbReference type="OrthoDB" id="17843at2157"/>